<protein>
    <submittedName>
        <fullName evidence="1">Uncharacterized protein</fullName>
    </submittedName>
</protein>
<sequence>MARLHYARRKRLIGILIMHLELLNQFTLFLMNMYLILLVDRLRRTRRRVTWDYESRAMVRDVNFQRIVYTSDSACIKNTRMDRRCFHQLCELVKTVGMLLPTKHMGVEEQVAIFLHILSHDVKNRVIKRQFMRSGETISRQFNKVLQAILKCHSVLLKQPEPVLENSIDESWKWFKNCLGALGGTHIQLNVLQADKARYQTMKGEIATNVLGVCSQDLQFIYVLAGWEGSAANSKVLKDAISRRNGLKVPKGCYYLCDASYKNREGFLTPYRGQRYHPSEWRQGAPPTTPQEFFNMKHYFARNVIEKCFVLLKGRWEILRVKSSYSVKTKCRISTACCLLHNHIRREMVIDPLEHNLMEIGENGDALQGDTITQLEKLDAWTKWRDELAQEMFNKWRKIN</sequence>
<gene>
    <name evidence="1" type="ORF">L6164_001332</name>
</gene>
<keyword evidence="2" id="KW-1185">Reference proteome</keyword>
<evidence type="ECO:0000313" key="2">
    <source>
        <dbReference type="Proteomes" id="UP000828941"/>
    </source>
</evidence>
<name>A0ACB9QFZ6_BAUVA</name>
<comment type="caution">
    <text evidence="1">The sequence shown here is derived from an EMBL/GenBank/DDBJ whole genome shotgun (WGS) entry which is preliminary data.</text>
</comment>
<proteinExistence type="predicted"/>
<evidence type="ECO:0000313" key="1">
    <source>
        <dbReference type="EMBL" id="KAI4357380.1"/>
    </source>
</evidence>
<reference evidence="1 2" key="1">
    <citation type="journal article" date="2022" name="DNA Res.">
        <title>Chromosomal-level genome assembly of the orchid tree Bauhinia variegata (Leguminosae; Cercidoideae) supports the allotetraploid origin hypothesis of Bauhinia.</title>
        <authorList>
            <person name="Zhong Y."/>
            <person name="Chen Y."/>
            <person name="Zheng D."/>
            <person name="Pang J."/>
            <person name="Liu Y."/>
            <person name="Luo S."/>
            <person name="Meng S."/>
            <person name="Qian L."/>
            <person name="Wei D."/>
            <person name="Dai S."/>
            <person name="Zhou R."/>
        </authorList>
    </citation>
    <scope>NUCLEOTIDE SEQUENCE [LARGE SCALE GENOMIC DNA]</scope>
    <source>
        <strain evidence="1">BV-YZ2020</strain>
    </source>
</reference>
<dbReference type="Proteomes" id="UP000828941">
    <property type="component" value="Chromosome 1"/>
</dbReference>
<organism evidence="1 2">
    <name type="scientific">Bauhinia variegata</name>
    <name type="common">Purple orchid tree</name>
    <name type="synonym">Phanera variegata</name>
    <dbReference type="NCBI Taxonomy" id="167791"/>
    <lineage>
        <taxon>Eukaryota</taxon>
        <taxon>Viridiplantae</taxon>
        <taxon>Streptophyta</taxon>
        <taxon>Embryophyta</taxon>
        <taxon>Tracheophyta</taxon>
        <taxon>Spermatophyta</taxon>
        <taxon>Magnoliopsida</taxon>
        <taxon>eudicotyledons</taxon>
        <taxon>Gunneridae</taxon>
        <taxon>Pentapetalae</taxon>
        <taxon>rosids</taxon>
        <taxon>fabids</taxon>
        <taxon>Fabales</taxon>
        <taxon>Fabaceae</taxon>
        <taxon>Cercidoideae</taxon>
        <taxon>Cercideae</taxon>
        <taxon>Bauhiniinae</taxon>
        <taxon>Bauhinia</taxon>
    </lineage>
</organism>
<accession>A0ACB9QFZ6</accession>
<dbReference type="EMBL" id="CM039426">
    <property type="protein sequence ID" value="KAI4357380.1"/>
    <property type="molecule type" value="Genomic_DNA"/>
</dbReference>